<dbReference type="Proteomes" id="UP000245711">
    <property type="component" value="Chromosome"/>
</dbReference>
<evidence type="ECO:0000313" key="1">
    <source>
        <dbReference type="EMBL" id="AWK72690.1"/>
    </source>
</evidence>
<sequence>MNTHVTVKLLRDLLDSSLPDATLILVDGTPRVVGSADLEDEAQPFVIVTRDDLRDRLPKDRDYGDSDLEFHAAELESTVASLGG</sequence>
<dbReference type="KEGG" id="roz:CBI38_15090"/>
<name>A0A2S2BVM0_9NOCA</name>
<accession>A0A2S2BVM0</accession>
<protein>
    <submittedName>
        <fullName evidence="1">Uncharacterized protein</fullName>
    </submittedName>
</protein>
<gene>
    <name evidence="1" type="ORF">CBI38_15090</name>
</gene>
<reference evidence="1 2" key="1">
    <citation type="submission" date="2017-05" db="EMBL/GenBank/DDBJ databases">
        <title>Isolation of Rhodococcus sp. S2-17 biodegrading of BP-3.</title>
        <authorList>
            <person name="Lee Y."/>
            <person name="Kim K.H."/>
            <person name="Chun B.H."/>
            <person name="Jung H.S."/>
            <person name="Jeon C.O."/>
        </authorList>
    </citation>
    <scope>NUCLEOTIDE SEQUENCE [LARGE SCALE GENOMIC DNA]</scope>
    <source>
        <strain evidence="1 2">S2-17</strain>
    </source>
</reference>
<dbReference type="OrthoDB" id="4471531at2"/>
<evidence type="ECO:0000313" key="2">
    <source>
        <dbReference type="Proteomes" id="UP000245711"/>
    </source>
</evidence>
<dbReference type="AlphaFoldDB" id="A0A2S2BVM0"/>
<dbReference type="RefSeq" id="WP_109330015.1">
    <property type="nucleotide sequence ID" value="NZ_CP021354.1"/>
</dbReference>
<keyword evidence="2" id="KW-1185">Reference proteome</keyword>
<organism evidence="1 2">
    <name type="scientific">Rhodococcus oxybenzonivorans</name>
    <dbReference type="NCBI Taxonomy" id="1990687"/>
    <lineage>
        <taxon>Bacteria</taxon>
        <taxon>Bacillati</taxon>
        <taxon>Actinomycetota</taxon>
        <taxon>Actinomycetes</taxon>
        <taxon>Mycobacteriales</taxon>
        <taxon>Nocardiaceae</taxon>
        <taxon>Rhodococcus</taxon>
    </lineage>
</organism>
<proteinExistence type="predicted"/>
<dbReference type="EMBL" id="CP021354">
    <property type="protein sequence ID" value="AWK72690.1"/>
    <property type="molecule type" value="Genomic_DNA"/>
</dbReference>